<evidence type="ECO:0000313" key="5">
    <source>
        <dbReference type="Proteomes" id="UP001314229"/>
    </source>
</evidence>
<dbReference type="Pfam" id="PF00041">
    <property type="entry name" value="fn3"/>
    <property type="match status" value="1"/>
</dbReference>
<protein>
    <submittedName>
        <fullName evidence="4">Interferon-induced very large GTPase 1-like</fullName>
    </submittedName>
</protein>
<dbReference type="InterPro" id="IPR036116">
    <property type="entry name" value="FN3_sf"/>
</dbReference>
<dbReference type="InterPro" id="IPR050991">
    <property type="entry name" value="ECM_Regulatory_Proteins"/>
</dbReference>
<evidence type="ECO:0000313" key="4">
    <source>
        <dbReference type="EMBL" id="CAK6975306.1"/>
    </source>
</evidence>
<dbReference type="AlphaFoldDB" id="A0AAV1PTL5"/>
<dbReference type="PROSITE" id="PS50853">
    <property type="entry name" value="FN3"/>
    <property type="match status" value="1"/>
</dbReference>
<dbReference type="PANTHER" id="PTHR46708">
    <property type="entry name" value="TENASCIN"/>
    <property type="match status" value="1"/>
</dbReference>
<keyword evidence="1" id="KW-0677">Repeat</keyword>
<name>A0AAV1PTL5_SCOSC</name>
<keyword evidence="5" id="KW-1185">Reference proteome</keyword>
<dbReference type="InterPro" id="IPR013783">
    <property type="entry name" value="Ig-like_fold"/>
</dbReference>
<dbReference type="SMART" id="SM00060">
    <property type="entry name" value="FN3"/>
    <property type="match status" value="1"/>
</dbReference>
<feature type="compositionally biased region" description="Acidic residues" evidence="2">
    <location>
        <begin position="29"/>
        <end position="54"/>
    </location>
</feature>
<feature type="non-terminal residue" evidence="4">
    <location>
        <position position="199"/>
    </location>
</feature>
<comment type="caution">
    <text evidence="4">The sequence shown here is derived from an EMBL/GenBank/DDBJ whole genome shotgun (WGS) entry which is preliminary data.</text>
</comment>
<dbReference type="EMBL" id="CAWUFR010000293">
    <property type="protein sequence ID" value="CAK6975306.1"/>
    <property type="molecule type" value="Genomic_DNA"/>
</dbReference>
<organism evidence="4 5">
    <name type="scientific">Scomber scombrus</name>
    <name type="common">Atlantic mackerel</name>
    <name type="synonym">Scomber vernalis</name>
    <dbReference type="NCBI Taxonomy" id="13677"/>
    <lineage>
        <taxon>Eukaryota</taxon>
        <taxon>Metazoa</taxon>
        <taxon>Chordata</taxon>
        <taxon>Craniata</taxon>
        <taxon>Vertebrata</taxon>
        <taxon>Euteleostomi</taxon>
        <taxon>Actinopterygii</taxon>
        <taxon>Neopterygii</taxon>
        <taxon>Teleostei</taxon>
        <taxon>Neoteleostei</taxon>
        <taxon>Acanthomorphata</taxon>
        <taxon>Pelagiaria</taxon>
        <taxon>Scombriformes</taxon>
        <taxon>Scombridae</taxon>
        <taxon>Scomber</taxon>
    </lineage>
</organism>
<dbReference type="InterPro" id="IPR003961">
    <property type="entry name" value="FN3_dom"/>
</dbReference>
<dbReference type="Proteomes" id="UP001314229">
    <property type="component" value="Unassembled WGS sequence"/>
</dbReference>
<feature type="region of interest" description="Disordered" evidence="2">
    <location>
        <begin position="1"/>
        <end position="59"/>
    </location>
</feature>
<dbReference type="CDD" id="cd00063">
    <property type="entry name" value="FN3"/>
    <property type="match status" value="1"/>
</dbReference>
<dbReference type="PANTHER" id="PTHR46708:SF11">
    <property type="entry name" value="RECEPTOR-TYPE TYROSINE-PROTEIN PHOSPHATASE ETA-LIKE"/>
    <property type="match status" value="1"/>
</dbReference>
<reference evidence="4 5" key="1">
    <citation type="submission" date="2024-01" db="EMBL/GenBank/DDBJ databases">
        <authorList>
            <person name="Alioto T."/>
            <person name="Alioto T."/>
            <person name="Gomez Garrido J."/>
        </authorList>
    </citation>
    <scope>NUCLEOTIDE SEQUENCE [LARGE SCALE GENOMIC DNA]</scope>
</reference>
<sequence length="199" mass="22205">MKRRSCLPSETGSPQNSPPETKHSRWEEENSEDISEEEEEFFDAPDEPYCEEEDPPAKPHQCEAACVSVFTEPSPPVRVTITQVSSGSLSLCWDTPAGEVENYIVTCSSEEDSSWQELTTHTNSLTVSSLKPGVCYSLQVSTQLKNGRRSKPTVTSSCTKTHMESLLEDLGLEQHYKEKLSLTTVLQIDEKTINDESSK</sequence>
<dbReference type="SUPFAM" id="SSF49265">
    <property type="entry name" value="Fibronectin type III"/>
    <property type="match status" value="1"/>
</dbReference>
<feature type="domain" description="Fibronectin type-III" evidence="3">
    <location>
        <begin position="75"/>
        <end position="164"/>
    </location>
</feature>
<evidence type="ECO:0000259" key="3">
    <source>
        <dbReference type="PROSITE" id="PS50853"/>
    </source>
</evidence>
<feature type="compositionally biased region" description="Polar residues" evidence="2">
    <location>
        <begin position="8"/>
        <end position="19"/>
    </location>
</feature>
<proteinExistence type="predicted"/>
<gene>
    <name evidence="4" type="ORF">FSCOSCO3_A007095</name>
</gene>
<evidence type="ECO:0000256" key="1">
    <source>
        <dbReference type="ARBA" id="ARBA00022737"/>
    </source>
</evidence>
<accession>A0AAV1PTL5</accession>
<dbReference type="Gene3D" id="2.60.40.10">
    <property type="entry name" value="Immunoglobulins"/>
    <property type="match status" value="1"/>
</dbReference>
<evidence type="ECO:0000256" key="2">
    <source>
        <dbReference type="SAM" id="MobiDB-lite"/>
    </source>
</evidence>